<dbReference type="Proteomes" id="UP001174210">
    <property type="component" value="Unassembled WGS sequence"/>
</dbReference>
<keyword evidence="3" id="KW-1185">Reference proteome</keyword>
<accession>A0ABT8J2V7</accession>
<evidence type="ECO:0000313" key="2">
    <source>
        <dbReference type="EMBL" id="MDN4599410.1"/>
    </source>
</evidence>
<dbReference type="Gene3D" id="3.10.450.50">
    <property type="match status" value="1"/>
</dbReference>
<proteinExistence type="predicted"/>
<dbReference type="InterPro" id="IPR037401">
    <property type="entry name" value="SnoaL-like"/>
</dbReference>
<comment type="caution">
    <text evidence="2">The sequence shown here is derived from an EMBL/GenBank/DDBJ whole genome shotgun (WGS) entry which is preliminary data.</text>
</comment>
<feature type="domain" description="SnoaL-like" evidence="1">
    <location>
        <begin position="13"/>
        <end position="108"/>
    </location>
</feature>
<organism evidence="2 3">
    <name type="scientific">Leifsonia virtsii</name>
    <dbReference type="NCBI Taxonomy" id="3035915"/>
    <lineage>
        <taxon>Bacteria</taxon>
        <taxon>Bacillati</taxon>
        <taxon>Actinomycetota</taxon>
        <taxon>Actinomycetes</taxon>
        <taxon>Micrococcales</taxon>
        <taxon>Microbacteriaceae</taxon>
        <taxon>Leifsonia</taxon>
    </lineage>
</organism>
<evidence type="ECO:0000259" key="1">
    <source>
        <dbReference type="Pfam" id="PF12680"/>
    </source>
</evidence>
<name>A0ABT8J2V7_9MICO</name>
<dbReference type="Pfam" id="PF12680">
    <property type="entry name" value="SnoaL_2"/>
    <property type="match status" value="1"/>
</dbReference>
<dbReference type="EMBL" id="JAROCB010000007">
    <property type="protein sequence ID" value="MDN4599410.1"/>
    <property type="molecule type" value="Genomic_DNA"/>
</dbReference>
<protein>
    <submittedName>
        <fullName evidence="2">Nuclear transport factor 2 family protein</fullName>
    </submittedName>
</protein>
<dbReference type="RefSeq" id="WP_301220753.1">
    <property type="nucleotide sequence ID" value="NZ_JAROCB010000007.1"/>
</dbReference>
<gene>
    <name evidence="2" type="ORF">P5G59_19835</name>
</gene>
<dbReference type="SUPFAM" id="SSF54427">
    <property type="entry name" value="NTF2-like"/>
    <property type="match status" value="1"/>
</dbReference>
<dbReference type="InterPro" id="IPR032710">
    <property type="entry name" value="NTF2-like_dom_sf"/>
</dbReference>
<evidence type="ECO:0000313" key="3">
    <source>
        <dbReference type="Proteomes" id="UP001174210"/>
    </source>
</evidence>
<sequence length="116" mass="12506">MPTITELLSANLHEVFGNRDVASRRAAIERVFAEDVVFVDPEGEVRGWDGLEEKASSILDGTPPSFALAEDGPAYLGPDSGALAWTFGPEGEPVARGVDLIEVRDGRIHTLRTFLA</sequence>
<reference evidence="2" key="1">
    <citation type="submission" date="2023-03" db="EMBL/GenBank/DDBJ databases">
        <title>MT1 and MT2 Draft Genomes of Novel Species.</title>
        <authorList>
            <person name="Venkateswaran K."/>
        </authorList>
    </citation>
    <scope>NUCLEOTIDE SEQUENCE</scope>
    <source>
        <strain evidence="2">F6_8S_P_1A</strain>
    </source>
</reference>